<dbReference type="EMBL" id="LCAW01000008">
    <property type="protein sequence ID" value="KKR99255.1"/>
    <property type="molecule type" value="Genomic_DNA"/>
</dbReference>
<dbReference type="PANTHER" id="PTHR32347:SF23">
    <property type="entry name" value="BLL5650 PROTEIN"/>
    <property type="match status" value="1"/>
</dbReference>
<accession>A0A0G0XQT4</accession>
<dbReference type="Gene3D" id="2.40.50.100">
    <property type="match status" value="2"/>
</dbReference>
<dbReference type="Proteomes" id="UP000033930">
    <property type="component" value="Unassembled WGS sequence"/>
</dbReference>
<dbReference type="PANTHER" id="PTHR32347">
    <property type="entry name" value="EFFLUX SYSTEM COMPONENT YKNX-RELATED"/>
    <property type="match status" value="1"/>
</dbReference>
<proteinExistence type="predicted"/>
<evidence type="ECO:0000256" key="3">
    <source>
        <dbReference type="SAM" id="Phobius"/>
    </source>
</evidence>
<protein>
    <submittedName>
        <fullName evidence="4">Uncharacterized protein</fullName>
    </submittedName>
</protein>
<dbReference type="Gene3D" id="1.10.287.470">
    <property type="entry name" value="Helix hairpin bin"/>
    <property type="match status" value="1"/>
</dbReference>
<sequence>MENSQKQADSLSIVKNGVKKPVSWKWWALGIVVILMVGAGFYFKGGSGSTFTLVKVERGDLVQTVEVSGELESFQEADIAFESSGTVSRVFVQSGDEVLEGQVMAILGSTEILADLSASEQALYLAQANLNQFLAGATDQELASAQASLDSAQADLLSKQELAVLNVAIAQTALEYAQADFTHTINENQEDLEESYEDLRTILFSSMIDVRSALSAVDEILGIENTLYNDSFERYLSATDPQQLTSAENVFNYAADYRDRAEDLVYALTDLSSDDQINSAADAVELALSYTSSTLLYTRRVLDNTSCDTADLSLSDVSTLKAGIDTERDTIQVEQTALVGQRQTITSLLLSTQDAKDYAQNAVDSKQQAYDQAVSNASSSVAIAQATVSMRQADLDSLTVGKRAVDTAAYYAQVGQAQAQMDATQARLAKTEIHAPFDGVVTHMDLSTGESVSIGSAVAGVQSSTEQYRIMVDVPEADIVKIALDDQAEVTFDAYGEGVKIPAHVGRINPGESNIEGVVYYQVEIYLDDGEALVLKSGMSADVVIQTEVKIDILYVQQRAVYQHEDGTKYVRTPNGDLYDEQVIVTGLRADGGLVEIVSGLKEGDEVITAIN</sequence>
<keyword evidence="2" id="KW-0175">Coiled coil</keyword>
<gene>
    <name evidence="4" type="ORF">UU50_C0008G0011</name>
</gene>
<feature type="transmembrane region" description="Helical" evidence="3">
    <location>
        <begin position="24"/>
        <end position="43"/>
    </location>
</feature>
<keyword evidence="3" id="KW-0472">Membrane</keyword>
<dbReference type="Gene3D" id="2.40.420.20">
    <property type="match status" value="1"/>
</dbReference>
<dbReference type="SUPFAM" id="SSF111369">
    <property type="entry name" value="HlyD-like secretion proteins"/>
    <property type="match status" value="2"/>
</dbReference>
<evidence type="ECO:0000256" key="2">
    <source>
        <dbReference type="ARBA" id="ARBA00023054"/>
    </source>
</evidence>
<dbReference type="Gene3D" id="2.40.30.170">
    <property type="match status" value="1"/>
</dbReference>
<evidence type="ECO:0000256" key="1">
    <source>
        <dbReference type="ARBA" id="ARBA00004196"/>
    </source>
</evidence>
<comment type="caution">
    <text evidence="4">The sequence shown here is derived from an EMBL/GenBank/DDBJ whole genome shotgun (WGS) entry which is preliminary data.</text>
</comment>
<comment type="subcellular location">
    <subcellularLocation>
        <location evidence="1">Cell envelope</location>
    </subcellularLocation>
</comment>
<evidence type="ECO:0000313" key="4">
    <source>
        <dbReference type="EMBL" id="KKR99255.1"/>
    </source>
</evidence>
<dbReference type="InterPro" id="IPR050465">
    <property type="entry name" value="UPF0194_transport"/>
</dbReference>
<organism evidence="4 5">
    <name type="scientific">Candidatus Uhrbacteria bacterium GW2011_GWC1_41_20</name>
    <dbReference type="NCBI Taxonomy" id="1618983"/>
    <lineage>
        <taxon>Bacteria</taxon>
        <taxon>Candidatus Uhriibacteriota</taxon>
    </lineage>
</organism>
<dbReference type="GO" id="GO:0030313">
    <property type="term" value="C:cell envelope"/>
    <property type="evidence" value="ECO:0007669"/>
    <property type="project" value="UniProtKB-SubCell"/>
</dbReference>
<evidence type="ECO:0000313" key="5">
    <source>
        <dbReference type="Proteomes" id="UP000033930"/>
    </source>
</evidence>
<reference evidence="4 5" key="1">
    <citation type="journal article" date="2015" name="Nature">
        <title>rRNA introns, odd ribosomes, and small enigmatic genomes across a large radiation of phyla.</title>
        <authorList>
            <person name="Brown C.T."/>
            <person name="Hug L.A."/>
            <person name="Thomas B.C."/>
            <person name="Sharon I."/>
            <person name="Castelle C.J."/>
            <person name="Singh A."/>
            <person name="Wilkins M.J."/>
            <person name="Williams K.H."/>
            <person name="Banfield J.F."/>
        </authorList>
    </citation>
    <scope>NUCLEOTIDE SEQUENCE [LARGE SCALE GENOMIC DNA]</scope>
</reference>
<name>A0A0G0XQT4_9BACT</name>
<dbReference type="AlphaFoldDB" id="A0A0G0XQT4"/>
<keyword evidence="3" id="KW-1133">Transmembrane helix</keyword>
<keyword evidence="3" id="KW-0812">Transmembrane</keyword>